<dbReference type="EMBL" id="JAQQWP010000013">
    <property type="protein sequence ID" value="KAK8092549.1"/>
    <property type="molecule type" value="Genomic_DNA"/>
</dbReference>
<evidence type="ECO:0000256" key="5">
    <source>
        <dbReference type="ARBA" id="ARBA00023136"/>
    </source>
</evidence>
<reference evidence="7 8" key="1">
    <citation type="submission" date="2023-01" db="EMBL/GenBank/DDBJ databases">
        <title>Analysis of 21 Apiospora genomes using comparative genomics revels a genus with tremendous synthesis potential of carbohydrate active enzymes and secondary metabolites.</title>
        <authorList>
            <person name="Sorensen T."/>
        </authorList>
    </citation>
    <scope>NUCLEOTIDE SEQUENCE [LARGE SCALE GENOMIC DNA]</scope>
    <source>
        <strain evidence="7 8">CBS 117206</strain>
    </source>
</reference>
<organism evidence="7 8">
    <name type="scientific">Apiospora kogelbergensis</name>
    <dbReference type="NCBI Taxonomy" id="1337665"/>
    <lineage>
        <taxon>Eukaryota</taxon>
        <taxon>Fungi</taxon>
        <taxon>Dikarya</taxon>
        <taxon>Ascomycota</taxon>
        <taxon>Pezizomycotina</taxon>
        <taxon>Sordariomycetes</taxon>
        <taxon>Xylariomycetidae</taxon>
        <taxon>Amphisphaeriales</taxon>
        <taxon>Apiosporaceae</taxon>
        <taxon>Apiospora</taxon>
    </lineage>
</organism>
<evidence type="ECO:0008006" key="9">
    <source>
        <dbReference type="Google" id="ProtNLM"/>
    </source>
</evidence>
<protein>
    <recommendedName>
        <fullName evidence="9">Mpv17 / PMP22 family protein</fullName>
    </recommendedName>
</protein>
<sequence>MTFTPLSRAVLRHRLEPLRYGRFSRQLPTPRTPSPTSRQREKTLTTTTGPPPSLAPPIASEGSESVDVARRPPNKRKVTGIVALHTGNVLAPFPSQTAFGHLNSSTMKSPFIYENTYCKAFHTRPSTRSLHTSARSFARPGKEDVDAVAKNIHPTTNESNAPTANTTATVAKEEGQKATVEPVPVPVAGTVAPLPIWQRLGPLTRGAEAYARAQRRRPWVTQVATMLVIYLCADISAQQISGKDEHEYERTARSLVIGGVAAIPGHMWFVFLSRNFNYPSKVLSVAVKVAINQAFFTPLFNTYFFGSQALLSGDSLRQSWDRVRATVPVSVVNSCKIWPAVTAVSFAYLPLEYRALFAGVVAVGWQTYLSFLNRQAEAAEALALAAGASQKEDGAGRQARVLPAAGAIGGVAKADGSNRSRIAV</sequence>
<feature type="region of interest" description="Disordered" evidence="6">
    <location>
        <begin position="21"/>
        <end position="73"/>
    </location>
</feature>
<keyword evidence="3" id="KW-0812">Transmembrane</keyword>
<dbReference type="PANTHER" id="PTHR11266:SF113">
    <property type="entry name" value="MEMBRANE PROTEIN, MPV17_PMP22 FAMILY, PUTATIVE (AFU_ORTHOLOGUE AFUA_1G13840)-RELATED"/>
    <property type="match status" value="1"/>
</dbReference>
<comment type="caution">
    <text evidence="7">The sequence shown here is derived from an EMBL/GenBank/DDBJ whole genome shotgun (WGS) entry which is preliminary data.</text>
</comment>
<dbReference type="AlphaFoldDB" id="A0AAW0QDT5"/>
<dbReference type="PANTHER" id="PTHR11266">
    <property type="entry name" value="PEROXISOMAL MEMBRANE PROTEIN 2, PXMP2 MPV17"/>
    <property type="match status" value="1"/>
</dbReference>
<dbReference type="Pfam" id="PF04117">
    <property type="entry name" value="Mpv17_PMP22"/>
    <property type="match status" value="1"/>
</dbReference>
<accession>A0AAW0QDT5</accession>
<dbReference type="GO" id="GO:0016020">
    <property type="term" value="C:membrane"/>
    <property type="evidence" value="ECO:0007669"/>
    <property type="project" value="UniProtKB-SubCell"/>
</dbReference>
<dbReference type="Proteomes" id="UP001392437">
    <property type="component" value="Unassembled WGS sequence"/>
</dbReference>
<evidence type="ECO:0000256" key="4">
    <source>
        <dbReference type="ARBA" id="ARBA00022989"/>
    </source>
</evidence>
<keyword evidence="4" id="KW-1133">Transmembrane helix</keyword>
<feature type="compositionally biased region" description="Low complexity" evidence="6">
    <location>
        <begin position="24"/>
        <end position="37"/>
    </location>
</feature>
<keyword evidence="5" id="KW-0472">Membrane</keyword>
<dbReference type="GO" id="GO:0005739">
    <property type="term" value="C:mitochondrion"/>
    <property type="evidence" value="ECO:0007669"/>
    <property type="project" value="TreeGrafter"/>
</dbReference>
<comment type="similarity">
    <text evidence="2">Belongs to the peroxisomal membrane protein PXMP2/4 family.</text>
</comment>
<evidence type="ECO:0000313" key="8">
    <source>
        <dbReference type="Proteomes" id="UP001392437"/>
    </source>
</evidence>
<name>A0AAW0QDT5_9PEZI</name>
<comment type="subcellular location">
    <subcellularLocation>
        <location evidence="1">Membrane</location>
        <topology evidence="1">Multi-pass membrane protein</topology>
    </subcellularLocation>
</comment>
<evidence type="ECO:0000256" key="2">
    <source>
        <dbReference type="ARBA" id="ARBA00006824"/>
    </source>
</evidence>
<evidence type="ECO:0000256" key="6">
    <source>
        <dbReference type="SAM" id="MobiDB-lite"/>
    </source>
</evidence>
<dbReference type="InterPro" id="IPR007248">
    <property type="entry name" value="Mpv17_PMP22"/>
</dbReference>
<proteinExistence type="inferred from homology"/>
<evidence type="ECO:0000313" key="7">
    <source>
        <dbReference type="EMBL" id="KAK8092549.1"/>
    </source>
</evidence>
<evidence type="ECO:0000256" key="3">
    <source>
        <dbReference type="ARBA" id="ARBA00022692"/>
    </source>
</evidence>
<gene>
    <name evidence="7" type="ORF">PG999_014748</name>
</gene>
<evidence type="ECO:0000256" key="1">
    <source>
        <dbReference type="ARBA" id="ARBA00004141"/>
    </source>
</evidence>
<keyword evidence="8" id="KW-1185">Reference proteome</keyword>